<dbReference type="EMBL" id="CP070872">
    <property type="protein sequence ID" value="QSE76355.1"/>
    <property type="molecule type" value="Genomic_DNA"/>
</dbReference>
<reference evidence="5 6" key="1">
    <citation type="submission" date="2021-02" db="EMBL/GenBank/DDBJ databases">
        <title>Complete genome sequence of Lactococcus lactis strain K_LL004.</title>
        <authorList>
            <person name="Kim H.B."/>
        </authorList>
    </citation>
    <scope>NUCLEOTIDE SEQUENCE [LARGE SCALE GENOMIC DNA]</scope>
    <source>
        <strain evidence="5 6">K_LL004</strain>
    </source>
</reference>
<dbReference type="Pfam" id="PF18041">
    <property type="entry name" value="MapZ_EC1"/>
    <property type="match status" value="1"/>
</dbReference>
<feature type="compositionally biased region" description="Low complexity" evidence="1">
    <location>
        <begin position="462"/>
        <end position="499"/>
    </location>
</feature>
<feature type="domain" description="MapZ extracellular C-terminal" evidence="4">
    <location>
        <begin position="523"/>
        <end position="602"/>
    </location>
</feature>
<sequence length="612" mass="65558">MSNKKNKNKNKNKNRTKQIGEKTLKLQDLQDFTVGEIVEQSKRVDQENQDNESVLDKYIRQHRGEIEEAKNKNLDDFIQNEREQISTPDVHSTEGTDNTTELKGTLTSSSEEEKQSVELSETTSEQAEEALKETKVEPERQENREDSKSSAEDQLDSSDEKQEVVLDPVIMADGAISDSSLADKAPQETKPAVADETEAREDKKAVEDQSSPVSPVIMSANDSEQETRKTVAPLVPPQAESQPAGVPYQTVTPSDEAESEPEGETSQEKAAPVSNKRKVPIIIGLCALVLIAAGAVGFAQYNAHQKPKTVQTSSSSRSDLDNFKSQYEAFFTDKSHEGLKNSQFSALPKLEKLVNTHKTATAWASAVSETEDLKTQIAAIEKVNALFTKPAITDGKLDKQVQIVKDVKIPETPKTANATLNKLLAQAIDLAQAQKTKASSSQAAAKASSAAASTSQDKAVASSTAQSATDTGSTTTPSSSAADTSSANQNSGQSSTTNSEGVSSAGVTLETAKARVQPQAGVNTSDPAFTWGAGIKEKVLNIARDRGYITGNDYILVPSAIHTTNGTQGFPAGIVSGYYNLYAPNGTYLVSINAKTGYFVGNGSGHSDNLDY</sequence>
<feature type="compositionally biased region" description="Basic and acidic residues" evidence="1">
    <location>
        <begin position="129"/>
        <end position="151"/>
    </location>
</feature>
<evidence type="ECO:0000313" key="5">
    <source>
        <dbReference type="EMBL" id="QSE76355.1"/>
    </source>
</evidence>
<organism evidence="5 6">
    <name type="scientific">Lactococcus taiwanensis</name>
    <dbReference type="NCBI Taxonomy" id="1151742"/>
    <lineage>
        <taxon>Bacteria</taxon>
        <taxon>Bacillati</taxon>
        <taxon>Bacillota</taxon>
        <taxon>Bacilli</taxon>
        <taxon>Lactobacillales</taxon>
        <taxon>Streptococcaceae</taxon>
        <taxon>Lactococcus</taxon>
    </lineage>
</organism>
<evidence type="ECO:0008006" key="7">
    <source>
        <dbReference type="Google" id="ProtNLM"/>
    </source>
</evidence>
<evidence type="ECO:0000259" key="4">
    <source>
        <dbReference type="Pfam" id="PF18708"/>
    </source>
</evidence>
<dbReference type="InterPro" id="IPR040532">
    <property type="entry name" value="MapZ_C2"/>
</dbReference>
<name>A0AA45KFE6_9LACT</name>
<dbReference type="Pfam" id="PF18708">
    <property type="entry name" value="MapZ_C2"/>
    <property type="match status" value="1"/>
</dbReference>
<feature type="region of interest" description="Disordered" evidence="1">
    <location>
        <begin position="1"/>
        <end position="23"/>
    </location>
</feature>
<dbReference type="RefSeq" id="WP_205871785.1">
    <property type="nucleotide sequence ID" value="NZ_CP070872.1"/>
</dbReference>
<gene>
    <name evidence="5" type="ORF">JW886_07795</name>
</gene>
<accession>A0AA45KFE6</accession>
<dbReference type="AlphaFoldDB" id="A0AA45KFE6"/>
<feature type="region of interest" description="Disordered" evidence="1">
    <location>
        <begin position="462"/>
        <end position="506"/>
    </location>
</feature>
<keyword evidence="2" id="KW-0812">Transmembrane</keyword>
<evidence type="ECO:0000256" key="1">
    <source>
        <dbReference type="SAM" id="MobiDB-lite"/>
    </source>
</evidence>
<keyword evidence="2" id="KW-1133">Transmembrane helix</keyword>
<feature type="compositionally biased region" description="Acidic residues" evidence="1">
    <location>
        <begin position="255"/>
        <end position="265"/>
    </location>
</feature>
<feature type="compositionally biased region" description="Basic and acidic residues" evidence="1">
    <location>
        <begin position="62"/>
        <end position="84"/>
    </location>
</feature>
<dbReference type="InterPro" id="IPR041295">
    <property type="entry name" value="MapZ_EC1"/>
</dbReference>
<keyword evidence="6" id="KW-1185">Reference proteome</keyword>
<keyword evidence="2" id="KW-0472">Membrane</keyword>
<evidence type="ECO:0000256" key="2">
    <source>
        <dbReference type="SAM" id="Phobius"/>
    </source>
</evidence>
<feature type="compositionally biased region" description="Basic residues" evidence="1">
    <location>
        <begin position="1"/>
        <end position="16"/>
    </location>
</feature>
<proteinExistence type="predicted"/>
<feature type="domain" description="MapZ extracellular" evidence="3">
    <location>
        <begin position="308"/>
        <end position="429"/>
    </location>
</feature>
<feature type="region of interest" description="Disordered" evidence="1">
    <location>
        <begin position="62"/>
        <end position="274"/>
    </location>
</feature>
<protein>
    <recommendedName>
        <fullName evidence="7">Mid-cell-anchored protein Z</fullName>
    </recommendedName>
</protein>
<dbReference type="Proteomes" id="UP000663608">
    <property type="component" value="Chromosome"/>
</dbReference>
<feature type="transmembrane region" description="Helical" evidence="2">
    <location>
        <begin position="279"/>
        <end position="301"/>
    </location>
</feature>
<feature type="compositionally biased region" description="Polar residues" evidence="1">
    <location>
        <begin position="85"/>
        <end position="109"/>
    </location>
</feature>
<evidence type="ECO:0000313" key="6">
    <source>
        <dbReference type="Proteomes" id="UP000663608"/>
    </source>
</evidence>
<dbReference type="KEGG" id="lti:JW886_07795"/>
<evidence type="ECO:0000259" key="3">
    <source>
        <dbReference type="Pfam" id="PF18041"/>
    </source>
</evidence>